<dbReference type="PANTHER" id="PTHR30298">
    <property type="entry name" value="H REPEAT-ASSOCIATED PREDICTED TRANSPOSASE"/>
    <property type="match status" value="1"/>
</dbReference>
<dbReference type="InterPro" id="IPR002559">
    <property type="entry name" value="Transposase_11"/>
</dbReference>
<dbReference type="RefSeq" id="WP_169258947.1">
    <property type="nucleotide sequence ID" value="NZ_WTVQ01000004.1"/>
</dbReference>
<accession>A0ABX1Q5Z8</accession>
<dbReference type="Pfam" id="PF13808">
    <property type="entry name" value="DDE_Tnp_1_assoc"/>
    <property type="match status" value="1"/>
</dbReference>
<proteinExistence type="predicted"/>
<feature type="domain" description="Transposase IS4-like" evidence="1">
    <location>
        <begin position="100"/>
        <end position="333"/>
    </location>
</feature>
<sequence>MSCLAQIEDPRRAGYACRHDLEEIRAIAVCAVLCDVNSFEDMAFWAEHKVAWLKRFLKLEGGIPSHDTFNRVFRILDPRTFEDAFRRWVGGIVPAVGSGTLAVDGKTVRGSGDGKNGPIHVVSAFATECGLVLGQQKIDGKSNEISAIPELLDALLIKGYLVSLDAMGCQSEIAAKILEKKADYLLAVKGNQPGLQSVLHERFGVAQRHALELAGQSARCSEQSHGRFVWQGFWVASNADEVDTARWPGCRMLGMVESLRKVGDKESEPERRYYISSRILSAQAFASAVRAHWGIENSVHWMLDVNFREDAATVRKDNAADNLSRLKRIVLNLLKVETATASFGKISLAKKRKLASWDDDYRMAMLGITPIHDI</sequence>
<dbReference type="InterPro" id="IPR051698">
    <property type="entry name" value="Transposase_11-like"/>
</dbReference>
<dbReference type="PANTHER" id="PTHR30298:SF0">
    <property type="entry name" value="PROTEIN YBFL-RELATED"/>
    <property type="match status" value="1"/>
</dbReference>
<keyword evidence="4" id="KW-1185">Reference proteome</keyword>
<protein>
    <submittedName>
        <fullName evidence="3">ISAs1 family transposase</fullName>
    </submittedName>
</protein>
<evidence type="ECO:0000313" key="3">
    <source>
        <dbReference type="EMBL" id="NMG73791.1"/>
    </source>
</evidence>
<evidence type="ECO:0000313" key="4">
    <source>
        <dbReference type="Proteomes" id="UP000648984"/>
    </source>
</evidence>
<dbReference type="EMBL" id="WTVQ01000004">
    <property type="protein sequence ID" value="NMG73791.1"/>
    <property type="molecule type" value="Genomic_DNA"/>
</dbReference>
<dbReference type="InterPro" id="IPR032806">
    <property type="entry name" value="YbfD_N"/>
</dbReference>
<dbReference type="NCBIfam" id="NF033564">
    <property type="entry name" value="transpos_ISAs1"/>
    <property type="match status" value="1"/>
</dbReference>
<comment type="caution">
    <text evidence="3">The sequence shown here is derived from an EMBL/GenBank/DDBJ whole genome shotgun (WGS) entry which is preliminary data.</text>
</comment>
<gene>
    <name evidence="3" type="ORF">GPA25_03370</name>
</gene>
<dbReference type="Proteomes" id="UP000648984">
    <property type="component" value="Unassembled WGS sequence"/>
</dbReference>
<dbReference type="InterPro" id="IPR047647">
    <property type="entry name" value="ISAs1_transpos"/>
</dbReference>
<reference evidence="3 4" key="1">
    <citation type="submission" date="2019-12" db="EMBL/GenBank/DDBJ databases">
        <title>Comparative genomics gives insights into the taxonomy of the Azoarcus-Aromatoleum group and reveals separate origins of nif in the plant-associated Azoarcus and non-plant-associated Aromatoleum sub-groups.</title>
        <authorList>
            <person name="Lafos M."/>
            <person name="Maluk M."/>
            <person name="Batista M."/>
            <person name="Junghare M."/>
            <person name="Carmona M."/>
            <person name="Faoro H."/>
            <person name="Cruz L.M."/>
            <person name="Battistoni F."/>
            <person name="De Souza E."/>
            <person name="Pedrosa F."/>
            <person name="Chen W.-M."/>
            <person name="Poole P.S."/>
            <person name="Dixon R.A."/>
            <person name="James E.K."/>
        </authorList>
    </citation>
    <scope>NUCLEOTIDE SEQUENCE [LARGE SCALE GENOMIC DNA]</scope>
    <source>
        <strain evidence="3 4">22Lin</strain>
    </source>
</reference>
<dbReference type="Pfam" id="PF01609">
    <property type="entry name" value="DDE_Tnp_1"/>
    <property type="match status" value="1"/>
</dbReference>
<organism evidence="3 4">
    <name type="scientific">Aromatoleum diolicum</name>
    <dbReference type="NCBI Taxonomy" id="75796"/>
    <lineage>
        <taxon>Bacteria</taxon>
        <taxon>Pseudomonadati</taxon>
        <taxon>Pseudomonadota</taxon>
        <taxon>Betaproteobacteria</taxon>
        <taxon>Rhodocyclales</taxon>
        <taxon>Rhodocyclaceae</taxon>
        <taxon>Aromatoleum</taxon>
    </lineage>
</organism>
<evidence type="ECO:0000259" key="1">
    <source>
        <dbReference type="Pfam" id="PF01609"/>
    </source>
</evidence>
<evidence type="ECO:0000259" key="2">
    <source>
        <dbReference type="Pfam" id="PF13808"/>
    </source>
</evidence>
<name>A0ABX1Q5Z8_9RHOO</name>
<feature type="domain" description="H repeat-associated protein N-terminal" evidence="2">
    <location>
        <begin position="2"/>
        <end position="89"/>
    </location>
</feature>